<dbReference type="InterPro" id="IPR001431">
    <property type="entry name" value="Pept_M16_Zn_BS"/>
</dbReference>
<sequence length="925" mass="106694">MRVFRCLLFIFFVSTSACGAKATASAKSEVELKATFPGKISIIKGDADPADYQLITLENGIKVLLVSDSRAKLATASLSVAAGYFHDPNNMAGVAHLLEHMISKGSARYPGVSTYRDFIGKVGGGANASTSREVTNYYFYVPELAFEQALDRFSAQFESPVLSKETMYKERQVVDAEFRLKYQDSYRRNREVIRLTVSKKHPFRKFSTGNIQSLQDTKNATLHQTLKDFYHQYYGSENMVLALHSAKTVEEMSQLAKRYFSQIKNKGKLTKVNTIIPTTKKHQNVLIKIQPNANQQRLTMNFIVPSSAAPKKSSVAGFFTWLFDSNQPGSLQYYLRSKALIWSLKSSTEPVDEHYDFFNIEFRLTQAGLQSTDKILTATYSYLTTIQSKGLKLRQFSIFKQMKDKQFHTTEEVLSGEKIRNLSRRLLRANPPQFFTSQDHISSFDKMSSMNFIDALSPENLRVIIHAKQFEPGKIENYYGTRYEIKPLKWQFKEALDYQFRLPDKSPYLTELVEDSGEEYFRKAKLIQSSKFVRRYFPSMRPGSQFSAITLFVDSALANRTDKNRVLNHLWVTRLDEQLRELQQLAEWALIDLYVNTTPSGFHVTMTSPDELSEQILESVLQEILFPSLSPNKMLSTFQHQKLQYKTQKNMRVKDILQQQQNEILRVVPRKQFAYHFLDQVSQENYRKFLKRYLSKARVTSVFYGNISAGKFKKMNIQIRKKLVNKIRTPWYRKPTSPQWPESSLTSEVETEHQDSAVSIALTSKNHNVDSEAKIRLLSSLIKAPFFRQFRTENPLGYSVSVNHKTVLNESYLHFFIQSPDTDIHQLFGEISRFKKNYLNQLKQLKTDEFETIKQLVSTRYSARALNEAQAFEIVKLNFRSGKPLDYEAKVFAALKQITVNELYRYAKALFENTDTVSLQIAASQ</sequence>
<dbReference type="Pfam" id="PF05193">
    <property type="entry name" value="Peptidase_M16_C"/>
    <property type="match status" value="1"/>
</dbReference>
<keyword evidence="9" id="KW-0862">Zinc</keyword>
<proteinExistence type="inferred from homology"/>
<evidence type="ECO:0000256" key="13">
    <source>
        <dbReference type="ARBA" id="ARBA00033450"/>
    </source>
</evidence>
<protein>
    <recommendedName>
        <fullName evidence="5">Protease 3</fullName>
        <ecNumber evidence="4">3.4.24.55</ecNumber>
    </recommendedName>
    <alternativeName>
        <fullName evidence="13">Pitrilysin</fullName>
    </alternativeName>
    <alternativeName>
        <fullName evidence="12">Protease III</fullName>
    </alternativeName>
    <alternativeName>
        <fullName evidence="11">Protease pi</fullName>
    </alternativeName>
</protein>
<evidence type="ECO:0000259" key="19">
    <source>
        <dbReference type="Pfam" id="PF22456"/>
    </source>
</evidence>
<comment type="caution">
    <text evidence="20">The sequence shown here is derived from an EMBL/GenBank/DDBJ whole genome shotgun (WGS) entry which is preliminary data.</text>
</comment>
<dbReference type="InterPro" id="IPR011249">
    <property type="entry name" value="Metalloenz_LuxS/M16"/>
</dbReference>
<evidence type="ECO:0000256" key="10">
    <source>
        <dbReference type="ARBA" id="ARBA00023049"/>
    </source>
</evidence>
<evidence type="ECO:0000256" key="4">
    <source>
        <dbReference type="ARBA" id="ARBA00012449"/>
    </source>
</evidence>
<name>A0A545UIE3_9GAMM</name>
<feature type="domain" description="Peptidase M16 C-terminal" evidence="17">
    <location>
        <begin position="224"/>
        <end position="392"/>
    </location>
</feature>
<reference evidence="20 21" key="1">
    <citation type="submission" date="2019-07" db="EMBL/GenBank/DDBJ databases">
        <title>Draft genome for Aliikangiella sp. M105.</title>
        <authorList>
            <person name="Wang G."/>
        </authorList>
    </citation>
    <scope>NUCLEOTIDE SEQUENCE [LARGE SCALE GENOMIC DNA]</scope>
    <source>
        <strain evidence="20 21">M105</strain>
    </source>
</reference>
<dbReference type="GO" id="GO:0046872">
    <property type="term" value="F:metal ion binding"/>
    <property type="evidence" value="ECO:0007669"/>
    <property type="project" value="UniProtKB-KW"/>
</dbReference>
<dbReference type="SUPFAM" id="SSF63411">
    <property type="entry name" value="LuxS/MPP-like metallohydrolase"/>
    <property type="match status" value="4"/>
</dbReference>
<dbReference type="Gene3D" id="3.30.830.10">
    <property type="entry name" value="Metalloenzyme, LuxS/M16 peptidase-like"/>
    <property type="match status" value="4"/>
</dbReference>
<feature type="chain" id="PRO_5021922338" description="Protease 3" evidence="15">
    <location>
        <begin position="20"/>
        <end position="925"/>
    </location>
</feature>
<evidence type="ECO:0000313" key="20">
    <source>
        <dbReference type="EMBL" id="TQV89203.1"/>
    </source>
</evidence>
<evidence type="ECO:0000256" key="1">
    <source>
        <dbReference type="ARBA" id="ARBA00001947"/>
    </source>
</evidence>
<dbReference type="PANTHER" id="PTHR43690:SF18">
    <property type="entry name" value="INSULIN-DEGRADING ENZYME-RELATED"/>
    <property type="match status" value="1"/>
</dbReference>
<dbReference type="InterPro" id="IPR054734">
    <property type="entry name" value="PqqF-like_C_4"/>
</dbReference>
<keyword evidence="8" id="KW-0378">Hydrolase</keyword>
<evidence type="ECO:0000256" key="14">
    <source>
        <dbReference type="RuleBase" id="RU004447"/>
    </source>
</evidence>
<evidence type="ECO:0000256" key="12">
    <source>
        <dbReference type="ARBA" id="ARBA00031184"/>
    </source>
</evidence>
<organism evidence="20 21">
    <name type="scientific">Aliikangiella coralliicola</name>
    <dbReference type="NCBI Taxonomy" id="2592383"/>
    <lineage>
        <taxon>Bacteria</taxon>
        <taxon>Pseudomonadati</taxon>
        <taxon>Pseudomonadota</taxon>
        <taxon>Gammaproteobacteria</taxon>
        <taxon>Oceanospirillales</taxon>
        <taxon>Pleioneaceae</taxon>
        <taxon>Aliikangiella</taxon>
    </lineage>
</organism>
<dbReference type="AlphaFoldDB" id="A0A545UIE3"/>
<dbReference type="FunFam" id="3.30.830.10:FF:000012">
    <property type="entry name" value="Protease 3"/>
    <property type="match status" value="1"/>
</dbReference>
<evidence type="ECO:0000256" key="6">
    <source>
        <dbReference type="ARBA" id="ARBA00022670"/>
    </source>
</evidence>
<dbReference type="PROSITE" id="PS00143">
    <property type="entry name" value="INSULINASE"/>
    <property type="match status" value="1"/>
</dbReference>
<dbReference type="OrthoDB" id="9811314at2"/>
<dbReference type="Proteomes" id="UP000315439">
    <property type="component" value="Unassembled WGS sequence"/>
</dbReference>
<keyword evidence="7" id="KW-0479">Metal-binding</keyword>
<comment type="similarity">
    <text evidence="3 14">Belongs to the peptidase M16 family.</text>
</comment>
<keyword evidence="6" id="KW-0645">Protease</keyword>
<evidence type="ECO:0000256" key="5">
    <source>
        <dbReference type="ARBA" id="ARBA00017565"/>
    </source>
</evidence>
<evidence type="ECO:0000256" key="7">
    <source>
        <dbReference type="ARBA" id="ARBA00022723"/>
    </source>
</evidence>
<accession>A0A545UIE3</accession>
<evidence type="ECO:0000313" key="21">
    <source>
        <dbReference type="Proteomes" id="UP000315439"/>
    </source>
</evidence>
<feature type="signal peptide" evidence="15">
    <location>
        <begin position="1"/>
        <end position="19"/>
    </location>
</feature>
<evidence type="ECO:0000256" key="9">
    <source>
        <dbReference type="ARBA" id="ARBA00022833"/>
    </source>
</evidence>
<dbReference type="EC" id="3.4.24.55" evidence="4"/>
<dbReference type="GO" id="GO:0004222">
    <property type="term" value="F:metalloendopeptidase activity"/>
    <property type="evidence" value="ECO:0007669"/>
    <property type="project" value="UniProtKB-EC"/>
</dbReference>
<dbReference type="PROSITE" id="PS51257">
    <property type="entry name" value="PROKAR_LIPOPROTEIN"/>
    <property type="match status" value="1"/>
</dbReference>
<dbReference type="Pfam" id="PF00675">
    <property type="entry name" value="Peptidase_M16"/>
    <property type="match status" value="1"/>
</dbReference>
<evidence type="ECO:0000259" key="16">
    <source>
        <dbReference type="Pfam" id="PF00675"/>
    </source>
</evidence>
<dbReference type="Pfam" id="PF22456">
    <property type="entry name" value="PqqF-like_C_4"/>
    <property type="match status" value="1"/>
</dbReference>
<evidence type="ECO:0000256" key="15">
    <source>
        <dbReference type="SAM" id="SignalP"/>
    </source>
</evidence>
<keyword evidence="21" id="KW-1185">Reference proteome</keyword>
<gene>
    <name evidence="20" type="ORF">FLL46_03490</name>
</gene>
<feature type="domain" description="Peptidase M16 N-terminal" evidence="16">
    <location>
        <begin position="62"/>
        <end position="178"/>
    </location>
</feature>
<evidence type="ECO:0000259" key="17">
    <source>
        <dbReference type="Pfam" id="PF05193"/>
    </source>
</evidence>
<evidence type="ECO:0000256" key="3">
    <source>
        <dbReference type="ARBA" id="ARBA00007261"/>
    </source>
</evidence>
<dbReference type="Pfam" id="PF16187">
    <property type="entry name" value="Peptidase_M16_M"/>
    <property type="match status" value="1"/>
</dbReference>
<dbReference type="GO" id="GO:0005737">
    <property type="term" value="C:cytoplasm"/>
    <property type="evidence" value="ECO:0007669"/>
    <property type="project" value="UniProtKB-ARBA"/>
</dbReference>
<dbReference type="RefSeq" id="WP_142892053.1">
    <property type="nucleotide sequence ID" value="NZ_ML660161.1"/>
</dbReference>
<feature type="domain" description="Peptidase M16 middle/third" evidence="18">
    <location>
        <begin position="415"/>
        <end position="669"/>
    </location>
</feature>
<keyword evidence="10" id="KW-0482">Metalloprotease</keyword>
<comment type="cofactor">
    <cofactor evidence="1">
        <name>Zn(2+)</name>
        <dbReference type="ChEBI" id="CHEBI:29105"/>
    </cofactor>
</comment>
<comment type="function">
    <text evidence="2">Endopeptidase that degrades small peptides of less than 7 kDa, such as glucagon and insulin.</text>
</comment>
<dbReference type="GO" id="GO:0006508">
    <property type="term" value="P:proteolysis"/>
    <property type="evidence" value="ECO:0007669"/>
    <property type="project" value="UniProtKB-KW"/>
</dbReference>
<dbReference type="InterPro" id="IPR011765">
    <property type="entry name" value="Pept_M16_N"/>
</dbReference>
<evidence type="ECO:0000256" key="8">
    <source>
        <dbReference type="ARBA" id="ARBA00022801"/>
    </source>
</evidence>
<keyword evidence="15" id="KW-0732">Signal</keyword>
<evidence type="ECO:0000256" key="11">
    <source>
        <dbReference type="ARBA" id="ARBA00029597"/>
    </source>
</evidence>
<dbReference type="PANTHER" id="PTHR43690">
    <property type="entry name" value="NARDILYSIN"/>
    <property type="match status" value="1"/>
</dbReference>
<evidence type="ECO:0000256" key="2">
    <source>
        <dbReference type="ARBA" id="ARBA00002184"/>
    </source>
</evidence>
<dbReference type="InterPro" id="IPR007863">
    <property type="entry name" value="Peptidase_M16_C"/>
</dbReference>
<feature type="domain" description="Coenzyme PQQ synthesis protein F-like C-terminal lobe" evidence="19">
    <location>
        <begin position="777"/>
        <end position="869"/>
    </location>
</feature>
<dbReference type="InterPro" id="IPR050626">
    <property type="entry name" value="Peptidase_M16"/>
</dbReference>
<dbReference type="InterPro" id="IPR032632">
    <property type="entry name" value="Peptidase_M16_M"/>
</dbReference>
<dbReference type="EMBL" id="VIKS01000002">
    <property type="protein sequence ID" value="TQV89203.1"/>
    <property type="molecule type" value="Genomic_DNA"/>
</dbReference>
<evidence type="ECO:0000259" key="18">
    <source>
        <dbReference type="Pfam" id="PF16187"/>
    </source>
</evidence>